<evidence type="ECO:0000256" key="1">
    <source>
        <dbReference type="ARBA" id="ARBA00022603"/>
    </source>
</evidence>
<keyword evidence="3 4" id="KW-0949">S-adenosyl-L-methionine</keyword>
<evidence type="ECO:0000256" key="3">
    <source>
        <dbReference type="ARBA" id="ARBA00022691"/>
    </source>
</evidence>
<feature type="binding site" evidence="4">
    <location>
        <position position="297"/>
    </location>
    <ligand>
        <name>S-adenosyl-L-methionine</name>
        <dbReference type="ChEBI" id="CHEBI:59789"/>
    </ligand>
</feature>
<dbReference type="PANTHER" id="PTHR11061">
    <property type="entry name" value="RNA M5U METHYLTRANSFERASE"/>
    <property type="match status" value="1"/>
</dbReference>
<gene>
    <name evidence="5" type="ORF">TrRE_jg13078</name>
</gene>
<comment type="similarity">
    <text evidence="4">Belongs to the class I-like SAM-binding methyltransferase superfamily. RNA M5U methyltransferase family.</text>
</comment>
<evidence type="ECO:0000313" key="5">
    <source>
        <dbReference type="EMBL" id="GMH72457.1"/>
    </source>
</evidence>
<dbReference type="GO" id="GO:0070041">
    <property type="term" value="F:rRNA (uridine-C5-)-methyltransferase activity"/>
    <property type="evidence" value="ECO:0007669"/>
    <property type="project" value="TreeGrafter"/>
</dbReference>
<keyword evidence="6" id="KW-1185">Reference proteome</keyword>
<dbReference type="Gene3D" id="2.40.50.1070">
    <property type="match status" value="1"/>
</dbReference>
<dbReference type="AlphaFoldDB" id="A0A9W7AN91"/>
<keyword evidence="1 4" id="KW-0489">Methyltransferase</keyword>
<evidence type="ECO:0000313" key="6">
    <source>
        <dbReference type="Proteomes" id="UP001165082"/>
    </source>
</evidence>
<comment type="caution">
    <text evidence="4">Lacks conserved residue(s) required for the propagation of feature annotation.</text>
</comment>
<dbReference type="GO" id="GO:0070475">
    <property type="term" value="P:rRNA base methylation"/>
    <property type="evidence" value="ECO:0007669"/>
    <property type="project" value="TreeGrafter"/>
</dbReference>
<accession>A0A9W7AN91</accession>
<evidence type="ECO:0000256" key="2">
    <source>
        <dbReference type="ARBA" id="ARBA00022679"/>
    </source>
</evidence>
<dbReference type="Proteomes" id="UP001165082">
    <property type="component" value="Unassembled WGS sequence"/>
</dbReference>
<dbReference type="Gene3D" id="3.40.50.150">
    <property type="entry name" value="Vaccinia Virus protein VP39"/>
    <property type="match status" value="1"/>
</dbReference>
<dbReference type="InterPro" id="IPR010280">
    <property type="entry name" value="U5_MeTrfase_fam"/>
</dbReference>
<evidence type="ECO:0000256" key="4">
    <source>
        <dbReference type="PROSITE-ProRule" id="PRU01024"/>
    </source>
</evidence>
<reference evidence="5" key="1">
    <citation type="submission" date="2022-07" db="EMBL/GenBank/DDBJ databases">
        <title>Genome analysis of Parmales, a sister group of diatoms, reveals the evolutionary specialization of diatoms from phago-mixotrophs to photoautotrophs.</title>
        <authorList>
            <person name="Ban H."/>
            <person name="Sato S."/>
            <person name="Yoshikawa S."/>
            <person name="Kazumasa Y."/>
            <person name="Nakamura Y."/>
            <person name="Ichinomiya M."/>
            <person name="Saitoh K."/>
            <person name="Sato N."/>
            <person name="Blanc-Mathieu R."/>
            <person name="Endo H."/>
            <person name="Kuwata A."/>
            <person name="Ogata H."/>
        </authorList>
    </citation>
    <scope>NUCLEOTIDE SEQUENCE</scope>
</reference>
<sequence length="341" mass="35134">MTSVEDCALPCSLCTSCGGCALMPLPVEDQHNFKRQLVIDAALAASSACLEGGLNVASSACSDLAAGNRSLHFIAGRSTLGYRCKARFMVSVVPASGFKRFLNARTPLPDDITSIEITALPGSAGALVTLNPRDNTPLSWPEIGHCLLASLSSVASVCVVLPRGDTSRPSFLGATAILGQRPSGFPMAAAAGGFVQGNLEGADMLVDSVVRLTTAGTDGKSKGRVLELFCGAGLLSWGLAEAGFNVIAVELHAASVEAARLLPPPPTAEGSMELTAADAHKALSIAAARNVEVIVMDPPRCGLGDSFAAELRKYGPPALLLLVGPLSMKRRRLDGLSTKPG</sequence>
<dbReference type="InterPro" id="IPR029063">
    <property type="entry name" value="SAM-dependent_MTases_sf"/>
</dbReference>
<feature type="binding site" evidence="4">
    <location>
        <position position="196"/>
    </location>
    <ligand>
        <name>S-adenosyl-L-methionine</name>
        <dbReference type="ChEBI" id="CHEBI:59789"/>
    </ligand>
</feature>
<name>A0A9W7AN91_9STRA</name>
<dbReference type="PROSITE" id="PS51687">
    <property type="entry name" value="SAM_MT_RNA_M5U"/>
    <property type="match status" value="1"/>
</dbReference>
<keyword evidence="2 4" id="KW-0808">Transferase</keyword>
<proteinExistence type="inferred from homology"/>
<feature type="binding site" evidence="4">
    <location>
        <position position="229"/>
    </location>
    <ligand>
        <name>S-adenosyl-L-methionine</name>
        <dbReference type="ChEBI" id="CHEBI:59789"/>
    </ligand>
</feature>
<protein>
    <submittedName>
        <fullName evidence="5">Uncharacterized protein</fullName>
    </submittedName>
</protein>
<dbReference type="CDD" id="cd02440">
    <property type="entry name" value="AdoMet_MTases"/>
    <property type="match status" value="1"/>
</dbReference>
<organism evidence="5 6">
    <name type="scientific">Triparma retinervis</name>
    <dbReference type="NCBI Taxonomy" id="2557542"/>
    <lineage>
        <taxon>Eukaryota</taxon>
        <taxon>Sar</taxon>
        <taxon>Stramenopiles</taxon>
        <taxon>Ochrophyta</taxon>
        <taxon>Bolidophyceae</taxon>
        <taxon>Parmales</taxon>
        <taxon>Triparmaceae</taxon>
        <taxon>Triparma</taxon>
    </lineage>
</organism>
<dbReference type="EMBL" id="BRXZ01002896">
    <property type="protein sequence ID" value="GMH72457.1"/>
    <property type="molecule type" value="Genomic_DNA"/>
</dbReference>
<feature type="binding site" evidence="4">
    <location>
        <position position="250"/>
    </location>
    <ligand>
        <name>S-adenosyl-L-methionine</name>
        <dbReference type="ChEBI" id="CHEBI:59789"/>
    </ligand>
</feature>
<comment type="caution">
    <text evidence="5">The sequence shown here is derived from an EMBL/GenBank/DDBJ whole genome shotgun (WGS) entry which is preliminary data.</text>
</comment>
<dbReference type="SUPFAM" id="SSF53335">
    <property type="entry name" value="S-adenosyl-L-methionine-dependent methyltransferases"/>
    <property type="match status" value="1"/>
</dbReference>
<dbReference type="PANTHER" id="PTHR11061:SF30">
    <property type="entry name" value="TRNA (URACIL(54)-C(5))-METHYLTRANSFERASE"/>
    <property type="match status" value="1"/>
</dbReference>